<dbReference type="EMBL" id="JACRTL010000006">
    <property type="protein sequence ID" value="MBC8611600.1"/>
    <property type="molecule type" value="Genomic_DNA"/>
</dbReference>
<evidence type="ECO:0000313" key="1">
    <source>
        <dbReference type="EMBL" id="MBC8611600.1"/>
    </source>
</evidence>
<proteinExistence type="predicted"/>
<dbReference type="Proteomes" id="UP000632659">
    <property type="component" value="Unassembled WGS sequence"/>
</dbReference>
<accession>A0A8J6PKZ3</accession>
<gene>
    <name evidence="1" type="ORF">H8702_10890</name>
</gene>
<comment type="caution">
    <text evidence="1">The sequence shown here is derived from an EMBL/GenBank/DDBJ whole genome shotgun (WGS) entry which is preliminary data.</text>
</comment>
<name>A0A8J6PKZ3_9FIRM</name>
<protein>
    <submittedName>
        <fullName evidence="1">Uncharacterized protein</fullName>
    </submittedName>
</protein>
<dbReference type="RefSeq" id="WP_187536703.1">
    <property type="nucleotide sequence ID" value="NZ_JACRTL010000006.1"/>
</dbReference>
<keyword evidence="2" id="KW-1185">Reference proteome</keyword>
<dbReference type="AlphaFoldDB" id="A0A8J6PKZ3"/>
<sequence>MLEKTDFQFIFPVDGDVLFSIADGKVIDNKLFTKVTVQAPNLSNIKINGVPAKEDHGIFTAEIFLNSYQNKIQLLDENTGYTETIQVLWLKNGYKTYRICVDDVIWCLEDIYKNKYHSIFENPFFKLFQELHNQYHNHVQMHIYYQNDDNSFNLSMFPDIYKQEFIDNSDWLQLTFHAFKNEPDRPYRHATYDQVIKDGTLVNNEILRFAGKEVMCRATAEHWADSNLEATKGFRDLGYQVLQAYFIFDENGNPDVSYYLNPEQTEHAAERDFWIDTKEDIIFLKDDIVLDSVKLEDIDGYLDLRSIENHKQQSFLNLLIHEEYFYEHYCLYQPEYREKVFKACQWAVDHGYSPAKVEDVIFQKEAF</sequence>
<organism evidence="1 2">
    <name type="scientific">Massiliimalia timonensis</name>
    <dbReference type="NCBI Taxonomy" id="1987501"/>
    <lineage>
        <taxon>Bacteria</taxon>
        <taxon>Bacillati</taxon>
        <taxon>Bacillota</taxon>
        <taxon>Clostridia</taxon>
        <taxon>Eubacteriales</taxon>
        <taxon>Oscillospiraceae</taxon>
        <taxon>Massiliimalia</taxon>
    </lineage>
</organism>
<reference evidence="1" key="1">
    <citation type="submission" date="2020-08" db="EMBL/GenBank/DDBJ databases">
        <title>Genome public.</title>
        <authorList>
            <person name="Liu C."/>
            <person name="Sun Q."/>
        </authorList>
    </citation>
    <scope>NUCLEOTIDE SEQUENCE</scope>
    <source>
        <strain evidence="1">NSJ-15</strain>
    </source>
</reference>
<evidence type="ECO:0000313" key="2">
    <source>
        <dbReference type="Proteomes" id="UP000632659"/>
    </source>
</evidence>